<protein>
    <submittedName>
        <fullName evidence="4">Glycosyltransferase, group 2 family protein</fullName>
    </submittedName>
</protein>
<dbReference type="GO" id="GO:0016757">
    <property type="term" value="F:glycosyltransferase activity"/>
    <property type="evidence" value="ECO:0007669"/>
    <property type="project" value="UniProtKB-KW"/>
</dbReference>
<proteinExistence type="predicted"/>
<keyword evidence="1" id="KW-0328">Glycosyltransferase</keyword>
<name>S4GYR0_GARVA</name>
<evidence type="ECO:0000313" key="4">
    <source>
        <dbReference type="EMBL" id="EPI47957.1"/>
    </source>
</evidence>
<comment type="caution">
    <text evidence="4">The sequence shown here is derived from an EMBL/GenBank/DDBJ whole genome shotgun (WGS) entry which is preliminary data.</text>
</comment>
<dbReference type="InterPro" id="IPR029044">
    <property type="entry name" value="Nucleotide-diphossugar_trans"/>
</dbReference>
<dbReference type="Proteomes" id="UP000014521">
    <property type="component" value="Unassembled WGS sequence"/>
</dbReference>
<evidence type="ECO:0000259" key="3">
    <source>
        <dbReference type="Pfam" id="PF00535"/>
    </source>
</evidence>
<dbReference type="PANTHER" id="PTHR22916:SF51">
    <property type="entry name" value="GLYCOSYLTRANSFERASE EPSH-RELATED"/>
    <property type="match status" value="1"/>
</dbReference>
<organism evidence="4 5">
    <name type="scientific">Gardnerella vaginalis JCP8108</name>
    <dbReference type="NCBI Taxonomy" id="1261066"/>
    <lineage>
        <taxon>Bacteria</taxon>
        <taxon>Bacillati</taxon>
        <taxon>Actinomycetota</taxon>
        <taxon>Actinomycetes</taxon>
        <taxon>Bifidobacteriales</taxon>
        <taxon>Bifidobacteriaceae</taxon>
        <taxon>Gardnerella</taxon>
    </lineage>
</organism>
<evidence type="ECO:0000256" key="1">
    <source>
        <dbReference type="ARBA" id="ARBA00022676"/>
    </source>
</evidence>
<gene>
    <name evidence="4" type="ORF">HMPREF1581_00736</name>
</gene>
<dbReference type="Gene3D" id="3.90.550.10">
    <property type="entry name" value="Spore Coat Polysaccharide Biosynthesis Protein SpsA, Chain A"/>
    <property type="match status" value="1"/>
</dbReference>
<dbReference type="SUPFAM" id="SSF53448">
    <property type="entry name" value="Nucleotide-diphospho-sugar transferases"/>
    <property type="match status" value="1"/>
</dbReference>
<dbReference type="InterPro" id="IPR001173">
    <property type="entry name" value="Glyco_trans_2-like"/>
</dbReference>
<feature type="domain" description="Glycosyltransferase 2-like" evidence="3">
    <location>
        <begin position="29"/>
        <end position="155"/>
    </location>
</feature>
<dbReference type="EMBL" id="ATJJ01000041">
    <property type="protein sequence ID" value="EPI47957.1"/>
    <property type="molecule type" value="Genomic_DNA"/>
</dbReference>
<dbReference type="AlphaFoldDB" id="S4GYR0"/>
<accession>S4GYR0</accession>
<dbReference type="Pfam" id="PF00535">
    <property type="entry name" value="Glycos_transf_2"/>
    <property type="match status" value="1"/>
</dbReference>
<reference evidence="4 5" key="1">
    <citation type="submission" date="2013-06" db="EMBL/GenBank/DDBJ databases">
        <authorList>
            <person name="Weinstock G."/>
            <person name="Sodergren E."/>
            <person name="Lobos E.A."/>
            <person name="Fulton L."/>
            <person name="Fulton R."/>
            <person name="Courtney L."/>
            <person name="Fronick C."/>
            <person name="O'Laughlin M."/>
            <person name="Godfrey J."/>
            <person name="Wilson R.M."/>
            <person name="Miner T."/>
            <person name="Farmer C."/>
            <person name="Delehaunty K."/>
            <person name="Cordes M."/>
            <person name="Minx P."/>
            <person name="Tomlinson C."/>
            <person name="Chen J."/>
            <person name="Wollam A."/>
            <person name="Pepin K.H."/>
            <person name="Bhonagiri V."/>
            <person name="Zhang X."/>
            <person name="Warren W."/>
            <person name="Mitreva M."/>
            <person name="Mardis E.R."/>
            <person name="Wilson R.K."/>
        </authorList>
    </citation>
    <scope>NUCLEOTIDE SEQUENCE [LARGE SCALE GENOMIC DNA]</scope>
    <source>
        <strain evidence="4 5">JCP8108</strain>
    </source>
</reference>
<evidence type="ECO:0000313" key="5">
    <source>
        <dbReference type="Proteomes" id="UP000014521"/>
    </source>
</evidence>
<evidence type="ECO:0000256" key="2">
    <source>
        <dbReference type="ARBA" id="ARBA00022679"/>
    </source>
</evidence>
<dbReference type="HOGENOM" id="CLU_025996_25_1_11"/>
<sequence length="399" mass="45215">MYKKYSRAERDFERIAMENYVKNENPLVSIIVPVYNSAKYLSGCVDSILAQTYKNIELILVDDGSKDDSGKICDSYASKDSRVKVIHQQNGGISRAQNAGLDAASGEFIAFADNDDILDCKNIEILLNAILQSGASMSKAKWRQFGLSSLEQIKKEAGLGTRGLGAEKSPATEHLEKIPQIKIVKNPLKAYQTVFCKIFRIIGNKLGKNSEARYFNEANWCRLYKREIWEGVRFPEGKFAQDTAMASVLYSRMNCVAHVDAVLYYWLQRADSVTHKMRDAGFYHDHIDAVRANWDLCLEHNVVPARSYYTMVGNLRYERCALKSGESVAKSGKTSAVNSDKNSDAEIQKIYEKNYAKDVKFAKSAVKKLTILQRVQCFTMACVRNLEKIIYDYKIKNMK</sequence>
<keyword evidence="2 4" id="KW-0808">Transferase</keyword>
<dbReference type="PANTHER" id="PTHR22916">
    <property type="entry name" value="GLYCOSYLTRANSFERASE"/>
    <property type="match status" value="1"/>
</dbReference>
<dbReference type="PATRIC" id="fig|1261066.4.peg.667"/>